<evidence type="ECO:0000313" key="5">
    <source>
        <dbReference type="Proteomes" id="UP001501411"/>
    </source>
</evidence>
<proteinExistence type="predicted"/>
<dbReference type="Proteomes" id="UP001501411">
    <property type="component" value="Unassembled WGS sequence"/>
</dbReference>
<keyword evidence="5" id="KW-1185">Reference proteome</keyword>
<reference evidence="5" key="1">
    <citation type="journal article" date="2019" name="Int. J. Syst. Evol. Microbiol.">
        <title>The Global Catalogue of Microorganisms (GCM) 10K type strain sequencing project: providing services to taxonomists for standard genome sequencing and annotation.</title>
        <authorList>
            <consortium name="The Broad Institute Genomics Platform"/>
            <consortium name="The Broad Institute Genome Sequencing Center for Infectious Disease"/>
            <person name="Wu L."/>
            <person name="Ma J."/>
        </authorList>
    </citation>
    <scope>NUCLEOTIDE SEQUENCE [LARGE SCALE GENOMIC DNA]</scope>
    <source>
        <strain evidence="5">JCM 18200</strain>
    </source>
</reference>
<feature type="region of interest" description="Disordered" evidence="1">
    <location>
        <begin position="164"/>
        <end position="186"/>
    </location>
</feature>
<organism evidence="4 5">
    <name type="scientific">Olivibacter ginsenosidimutans</name>
    <dbReference type="NCBI Taxonomy" id="1176537"/>
    <lineage>
        <taxon>Bacteria</taxon>
        <taxon>Pseudomonadati</taxon>
        <taxon>Bacteroidota</taxon>
        <taxon>Sphingobacteriia</taxon>
        <taxon>Sphingobacteriales</taxon>
        <taxon>Sphingobacteriaceae</taxon>
        <taxon>Olivibacter</taxon>
    </lineage>
</organism>
<accession>A0ABP9BNS6</accession>
<gene>
    <name evidence="4" type="ORF">GCM10023231_28420</name>
</gene>
<evidence type="ECO:0000256" key="2">
    <source>
        <dbReference type="SAM" id="SignalP"/>
    </source>
</evidence>
<feature type="domain" description="DUF4168" evidence="3">
    <location>
        <begin position="103"/>
        <end position="168"/>
    </location>
</feature>
<evidence type="ECO:0000313" key="4">
    <source>
        <dbReference type="EMBL" id="GAA4798080.1"/>
    </source>
</evidence>
<dbReference type="InterPro" id="IPR025433">
    <property type="entry name" value="DUF4168"/>
</dbReference>
<evidence type="ECO:0000259" key="3">
    <source>
        <dbReference type="Pfam" id="PF13767"/>
    </source>
</evidence>
<sequence>MKTFKRISETYNVVLGISAFLIVVCSNSTAFGQTTPQTPPATQTAPTQAAPVKEDFEEKELDRFLNANQKINAIQTEAQGEMVKIIEKEGMTVEKFNTMAQAQQTQDSTASKQDPKDIEAFQKVAQQINGMQQGLEGKMTKAVEEEGLNVETYVQIAQAYQQSPKVKNTLDEKMKKKQAETTPPSN</sequence>
<dbReference type="Pfam" id="PF13767">
    <property type="entry name" value="DUF4168"/>
    <property type="match status" value="1"/>
</dbReference>
<feature type="chain" id="PRO_5047359275" description="DUF4168 domain-containing protein" evidence="2">
    <location>
        <begin position="31"/>
        <end position="186"/>
    </location>
</feature>
<dbReference type="RefSeq" id="WP_345232468.1">
    <property type="nucleotide sequence ID" value="NZ_BAABIQ010000039.1"/>
</dbReference>
<name>A0ABP9BNS6_9SPHI</name>
<protein>
    <recommendedName>
        <fullName evidence="3">DUF4168 domain-containing protein</fullName>
    </recommendedName>
</protein>
<keyword evidence="2" id="KW-0732">Signal</keyword>
<dbReference type="EMBL" id="BAABIQ010000039">
    <property type="protein sequence ID" value="GAA4798080.1"/>
    <property type="molecule type" value="Genomic_DNA"/>
</dbReference>
<evidence type="ECO:0000256" key="1">
    <source>
        <dbReference type="SAM" id="MobiDB-lite"/>
    </source>
</evidence>
<feature type="compositionally biased region" description="Basic and acidic residues" evidence="1">
    <location>
        <begin position="168"/>
        <end position="179"/>
    </location>
</feature>
<comment type="caution">
    <text evidence="4">The sequence shown here is derived from an EMBL/GenBank/DDBJ whole genome shotgun (WGS) entry which is preliminary data.</text>
</comment>
<feature type="signal peptide" evidence="2">
    <location>
        <begin position="1"/>
        <end position="30"/>
    </location>
</feature>